<dbReference type="RefSeq" id="WP_185180779.1">
    <property type="nucleotide sequence ID" value="NZ_CBCSEP010000021.1"/>
</dbReference>
<dbReference type="FunFam" id="1.10.287.130:FF:000001">
    <property type="entry name" value="Two-component sensor histidine kinase"/>
    <property type="match status" value="1"/>
</dbReference>
<evidence type="ECO:0000256" key="6">
    <source>
        <dbReference type="ARBA" id="ARBA00022679"/>
    </source>
</evidence>
<dbReference type="NCBIfam" id="NF033092">
    <property type="entry name" value="HK_WalK"/>
    <property type="match status" value="1"/>
</dbReference>
<comment type="caution">
    <text evidence="19">The sequence shown here is derived from an EMBL/GenBank/DDBJ whole genome shotgun (WGS) entry which is preliminary data.</text>
</comment>
<dbReference type="SUPFAM" id="SSF55785">
    <property type="entry name" value="PYP-like sensor domain (PAS domain)"/>
    <property type="match status" value="1"/>
</dbReference>
<dbReference type="InterPro" id="IPR004358">
    <property type="entry name" value="Sig_transdc_His_kin-like_C"/>
</dbReference>
<dbReference type="PROSITE" id="PS50112">
    <property type="entry name" value="PAS"/>
    <property type="match status" value="1"/>
</dbReference>
<dbReference type="InterPro" id="IPR036890">
    <property type="entry name" value="HATPase_C_sf"/>
</dbReference>
<dbReference type="GO" id="GO:0030295">
    <property type="term" value="F:protein kinase activator activity"/>
    <property type="evidence" value="ECO:0007669"/>
    <property type="project" value="TreeGrafter"/>
</dbReference>
<dbReference type="PROSITE" id="PS50109">
    <property type="entry name" value="HIS_KIN"/>
    <property type="match status" value="1"/>
</dbReference>
<evidence type="ECO:0000256" key="8">
    <source>
        <dbReference type="ARBA" id="ARBA00022741"/>
    </source>
</evidence>
<evidence type="ECO:0000256" key="14">
    <source>
        <dbReference type="SAM" id="Phobius"/>
    </source>
</evidence>
<dbReference type="GO" id="GO:0000156">
    <property type="term" value="F:phosphorelay response regulator activity"/>
    <property type="evidence" value="ECO:0007669"/>
    <property type="project" value="TreeGrafter"/>
</dbReference>
<dbReference type="InterPro" id="IPR035965">
    <property type="entry name" value="PAS-like_dom_sf"/>
</dbReference>
<evidence type="ECO:0000259" key="16">
    <source>
        <dbReference type="PROSITE" id="PS50112"/>
    </source>
</evidence>
<evidence type="ECO:0000256" key="12">
    <source>
        <dbReference type="ARBA" id="ARBA00023012"/>
    </source>
</evidence>
<feature type="transmembrane region" description="Helical" evidence="14">
    <location>
        <begin position="185"/>
        <end position="208"/>
    </location>
</feature>
<dbReference type="InterPro" id="IPR000700">
    <property type="entry name" value="PAS-assoc_C"/>
</dbReference>
<dbReference type="InterPro" id="IPR005467">
    <property type="entry name" value="His_kinase_dom"/>
</dbReference>
<dbReference type="CDD" id="cd06225">
    <property type="entry name" value="HAMP"/>
    <property type="match status" value="1"/>
</dbReference>
<dbReference type="NCBIfam" id="TIGR00229">
    <property type="entry name" value="sensory_box"/>
    <property type="match status" value="1"/>
</dbReference>
<dbReference type="Pfam" id="PF13426">
    <property type="entry name" value="PAS_9"/>
    <property type="match status" value="1"/>
</dbReference>
<dbReference type="Gene3D" id="3.30.565.10">
    <property type="entry name" value="Histidine kinase-like ATPase, C-terminal domain"/>
    <property type="match status" value="1"/>
</dbReference>
<evidence type="ECO:0000256" key="1">
    <source>
        <dbReference type="ARBA" id="ARBA00000085"/>
    </source>
</evidence>
<dbReference type="SUPFAM" id="SSF47384">
    <property type="entry name" value="Homodimeric domain of signal transducing histidine kinase"/>
    <property type="match status" value="1"/>
</dbReference>
<dbReference type="PROSITE" id="PS50885">
    <property type="entry name" value="HAMP"/>
    <property type="match status" value="1"/>
</dbReference>
<proteinExistence type="predicted"/>
<evidence type="ECO:0000259" key="18">
    <source>
        <dbReference type="PROSITE" id="PS50885"/>
    </source>
</evidence>
<dbReference type="CDD" id="cd00130">
    <property type="entry name" value="PAS"/>
    <property type="match status" value="1"/>
</dbReference>
<keyword evidence="5" id="KW-0597">Phosphoprotein</keyword>
<evidence type="ECO:0000259" key="17">
    <source>
        <dbReference type="PROSITE" id="PS50113"/>
    </source>
</evidence>
<feature type="domain" description="Histidine kinase" evidence="15">
    <location>
        <begin position="385"/>
        <end position="604"/>
    </location>
</feature>
<keyword evidence="12" id="KW-0902">Two-component regulatory system</keyword>
<keyword evidence="10" id="KW-0067">ATP-binding</keyword>
<dbReference type="Pfam" id="PF00672">
    <property type="entry name" value="HAMP"/>
    <property type="match status" value="1"/>
</dbReference>
<evidence type="ECO:0000313" key="20">
    <source>
        <dbReference type="Proteomes" id="UP000574133"/>
    </source>
</evidence>
<evidence type="ECO:0000259" key="15">
    <source>
        <dbReference type="PROSITE" id="PS50109"/>
    </source>
</evidence>
<dbReference type="PANTHER" id="PTHR42878:SF7">
    <property type="entry name" value="SENSOR HISTIDINE KINASE GLRK"/>
    <property type="match status" value="1"/>
</dbReference>
<dbReference type="GO" id="GO:0005524">
    <property type="term" value="F:ATP binding"/>
    <property type="evidence" value="ECO:0007669"/>
    <property type="project" value="UniProtKB-KW"/>
</dbReference>
<keyword evidence="8" id="KW-0547">Nucleotide-binding</keyword>
<keyword evidence="20" id="KW-1185">Reference proteome</keyword>
<evidence type="ECO:0000256" key="9">
    <source>
        <dbReference type="ARBA" id="ARBA00022777"/>
    </source>
</evidence>
<dbReference type="PANTHER" id="PTHR42878">
    <property type="entry name" value="TWO-COMPONENT HISTIDINE KINASE"/>
    <property type="match status" value="1"/>
</dbReference>
<evidence type="ECO:0000256" key="5">
    <source>
        <dbReference type="ARBA" id="ARBA00022553"/>
    </source>
</evidence>
<evidence type="ECO:0000256" key="4">
    <source>
        <dbReference type="ARBA" id="ARBA00022475"/>
    </source>
</evidence>
<dbReference type="SUPFAM" id="SSF55874">
    <property type="entry name" value="ATPase domain of HSP90 chaperone/DNA topoisomerase II/histidine kinase"/>
    <property type="match status" value="1"/>
</dbReference>
<evidence type="ECO:0000256" key="13">
    <source>
        <dbReference type="ARBA" id="ARBA00023136"/>
    </source>
</evidence>
<evidence type="ECO:0000256" key="2">
    <source>
        <dbReference type="ARBA" id="ARBA00004651"/>
    </source>
</evidence>
<evidence type="ECO:0000256" key="7">
    <source>
        <dbReference type="ARBA" id="ARBA00022692"/>
    </source>
</evidence>
<dbReference type="InterPro" id="IPR003661">
    <property type="entry name" value="HisK_dim/P_dom"/>
</dbReference>
<comment type="subcellular location">
    <subcellularLocation>
        <location evidence="2">Cell membrane</location>
        <topology evidence="2">Multi-pass membrane protein</topology>
    </subcellularLocation>
</comment>
<dbReference type="SMART" id="SM00387">
    <property type="entry name" value="HATPase_c"/>
    <property type="match status" value="1"/>
</dbReference>
<dbReference type="InterPro" id="IPR000014">
    <property type="entry name" value="PAS"/>
</dbReference>
<keyword evidence="6" id="KW-0808">Transferase</keyword>
<dbReference type="SMART" id="SM00388">
    <property type="entry name" value="HisKA"/>
    <property type="match status" value="1"/>
</dbReference>
<dbReference type="SMART" id="SM00304">
    <property type="entry name" value="HAMP"/>
    <property type="match status" value="1"/>
</dbReference>
<organism evidence="19 20">
    <name type="scientific">Cohnella lubricantis</name>
    <dbReference type="NCBI Taxonomy" id="2163172"/>
    <lineage>
        <taxon>Bacteria</taxon>
        <taxon>Bacillati</taxon>
        <taxon>Bacillota</taxon>
        <taxon>Bacilli</taxon>
        <taxon>Bacillales</taxon>
        <taxon>Paenibacillaceae</taxon>
        <taxon>Cohnella</taxon>
    </lineage>
</organism>
<dbReference type="SMART" id="SM00091">
    <property type="entry name" value="PAS"/>
    <property type="match status" value="1"/>
</dbReference>
<dbReference type="InterPro" id="IPR003594">
    <property type="entry name" value="HATPase_dom"/>
</dbReference>
<feature type="domain" description="PAC" evidence="17">
    <location>
        <begin position="326"/>
        <end position="381"/>
    </location>
</feature>
<feature type="domain" description="PAS" evidence="16">
    <location>
        <begin position="263"/>
        <end position="304"/>
    </location>
</feature>
<dbReference type="CDD" id="cd00075">
    <property type="entry name" value="HATPase"/>
    <property type="match status" value="1"/>
</dbReference>
<dbReference type="Proteomes" id="UP000574133">
    <property type="component" value="Unassembled WGS sequence"/>
</dbReference>
<dbReference type="InterPro" id="IPR049814">
    <property type="entry name" value="Resp_reg_WalK"/>
</dbReference>
<dbReference type="GO" id="GO:0007234">
    <property type="term" value="P:osmosensory signaling via phosphorelay pathway"/>
    <property type="evidence" value="ECO:0007669"/>
    <property type="project" value="TreeGrafter"/>
</dbReference>
<dbReference type="SUPFAM" id="SSF158472">
    <property type="entry name" value="HAMP domain-like"/>
    <property type="match status" value="1"/>
</dbReference>
<evidence type="ECO:0000256" key="11">
    <source>
        <dbReference type="ARBA" id="ARBA00022989"/>
    </source>
</evidence>
<sequence length="610" mass="66882">MKPFYPLRTIQAKLVVMVLLLILIALQLIGVYFISTMKSSLINNFTDTLNKQAQLLSSLVGSTLAEQDKSGTEQEGGNSDLVIQLVRNLVNVSGAETQAIDASGRVLAASSEEHQSFVGRKNTSLLVSRALQGISDNSEEIIDTDNVRKKVIVKPAMDGGRIYGAVYIVASMEDLYDTMERVNRIFVTGMLLALGLTALLGILIAGTITQPIKALTRQVTAVAEGRFEERVPVLGNDEIGHLSTAFNEMTERLSEALSINEEEKEKLSSILSNMSDGVLATDEIGRVIVANRRANAMLGIAEIEGKTVSECLDIDKMLIAETLRGTESTMLIQRPPTQGDEHLVFRVTLTPIRRRDKGVVGAIAVLHDVTESEKLEQSRREFVANVSHELRTPLTTIKSYAEALDDGALSEPPLAERFVGVIRSETERMIRLVTDLLHLSRFDSRQSQLRRQMTDVSEMIEDVVDRFSLQLRQKAITAKVQVDPGLQKAWLDRDGIDQVLDNVVSNAIKYTLDGGSIDLSAKWDESGQLSIAVKDTGIGIPRKDLDRIFERFYRVDKARSRSMGGTGLGLSIAREIVRAHGGHIALDSEPGHGTIVTITLPATQEGSELA</sequence>
<name>A0A841THZ7_9BACL</name>
<keyword evidence="11 14" id="KW-1133">Transmembrane helix</keyword>
<dbReference type="Gene3D" id="1.10.8.500">
    <property type="entry name" value="HAMP domain in histidine kinase"/>
    <property type="match status" value="1"/>
</dbReference>
<evidence type="ECO:0000313" key="19">
    <source>
        <dbReference type="EMBL" id="MBB6679519.1"/>
    </source>
</evidence>
<dbReference type="Pfam" id="PF00512">
    <property type="entry name" value="HisKA"/>
    <property type="match status" value="1"/>
</dbReference>
<dbReference type="InterPro" id="IPR050351">
    <property type="entry name" value="BphY/WalK/GraS-like"/>
</dbReference>
<dbReference type="PRINTS" id="PR00344">
    <property type="entry name" value="BCTRLSENSOR"/>
</dbReference>
<evidence type="ECO:0000256" key="10">
    <source>
        <dbReference type="ARBA" id="ARBA00022840"/>
    </source>
</evidence>
<accession>A0A841THZ7</accession>
<feature type="domain" description="HAMP" evidence="18">
    <location>
        <begin position="206"/>
        <end position="258"/>
    </location>
</feature>
<dbReference type="FunFam" id="3.30.565.10:FF:000006">
    <property type="entry name" value="Sensor histidine kinase WalK"/>
    <property type="match status" value="1"/>
</dbReference>
<dbReference type="GO" id="GO:0000155">
    <property type="term" value="F:phosphorelay sensor kinase activity"/>
    <property type="evidence" value="ECO:0007669"/>
    <property type="project" value="InterPro"/>
</dbReference>
<keyword evidence="13 14" id="KW-0472">Membrane</keyword>
<protein>
    <recommendedName>
        <fullName evidence="3">histidine kinase</fullName>
        <ecNumber evidence="3">2.7.13.3</ecNumber>
    </recommendedName>
</protein>
<dbReference type="GO" id="GO:0005886">
    <property type="term" value="C:plasma membrane"/>
    <property type="evidence" value="ECO:0007669"/>
    <property type="project" value="UniProtKB-SubCell"/>
</dbReference>
<dbReference type="Gene3D" id="3.30.450.20">
    <property type="entry name" value="PAS domain"/>
    <property type="match status" value="2"/>
</dbReference>
<comment type="catalytic activity">
    <reaction evidence="1">
        <text>ATP + protein L-histidine = ADP + protein N-phospho-L-histidine.</text>
        <dbReference type="EC" id="2.7.13.3"/>
    </reaction>
</comment>
<dbReference type="EC" id="2.7.13.3" evidence="3"/>
<keyword evidence="7 14" id="KW-0812">Transmembrane</keyword>
<dbReference type="Pfam" id="PF02518">
    <property type="entry name" value="HATPase_c"/>
    <property type="match status" value="1"/>
</dbReference>
<feature type="transmembrane region" description="Helical" evidence="14">
    <location>
        <begin position="12"/>
        <end position="34"/>
    </location>
</feature>
<gene>
    <name evidence="19" type="primary">walK</name>
    <name evidence="19" type="ORF">H4Q31_19730</name>
</gene>
<dbReference type="PROSITE" id="PS50113">
    <property type="entry name" value="PAC"/>
    <property type="match status" value="1"/>
</dbReference>
<dbReference type="CDD" id="cd00082">
    <property type="entry name" value="HisKA"/>
    <property type="match status" value="1"/>
</dbReference>
<dbReference type="EMBL" id="JACJVN010000088">
    <property type="protein sequence ID" value="MBB6679519.1"/>
    <property type="molecule type" value="Genomic_DNA"/>
</dbReference>
<reference evidence="19 20" key="1">
    <citation type="submission" date="2020-08" db="EMBL/GenBank/DDBJ databases">
        <title>Cohnella phylogeny.</title>
        <authorList>
            <person name="Dunlap C."/>
        </authorList>
    </citation>
    <scope>NUCLEOTIDE SEQUENCE [LARGE SCALE GENOMIC DNA]</scope>
    <source>
        <strain evidence="19 20">DSM 103658</strain>
    </source>
</reference>
<dbReference type="Gene3D" id="1.10.287.130">
    <property type="match status" value="1"/>
</dbReference>
<dbReference type="InterPro" id="IPR036097">
    <property type="entry name" value="HisK_dim/P_sf"/>
</dbReference>
<keyword evidence="4" id="KW-1003">Cell membrane</keyword>
<evidence type="ECO:0000256" key="3">
    <source>
        <dbReference type="ARBA" id="ARBA00012438"/>
    </source>
</evidence>
<keyword evidence="9 19" id="KW-0418">Kinase</keyword>
<dbReference type="InterPro" id="IPR003660">
    <property type="entry name" value="HAMP_dom"/>
</dbReference>
<dbReference type="InterPro" id="IPR057640">
    <property type="entry name" value="Cache_WalK"/>
</dbReference>
<dbReference type="AlphaFoldDB" id="A0A841THZ7"/>
<dbReference type="Pfam" id="PF23846">
    <property type="entry name" value="Cache_WalK"/>
    <property type="match status" value="1"/>
</dbReference>